<proteinExistence type="predicted"/>
<dbReference type="EMBL" id="CP054491">
    <property type="protein sequence ID" value="QKQ24907.1"/>
    <property type="molecule type" value="Genomic_DNA"/>
</dbReference>
<evidence type="ECO:0000313" key="2">
    <source>
        <dbReference type="Proteomes" id="UP000509658"/>
    </source>
</evidence>
<evidence type="ECO:0000313" key="1">
    <source>
        <dbReference type="EMBL" id="QKQ24907.1"/>
    </source>
</evidence>
<organism evidence="1 2">
    <name type="scientific">Candidatus Reidiella endopervernicosa</name>
    <dbReference type="NCBI Taxonomy" id="2738883"/>
    <lineage>
        <taxon>Bacteria</taxon>
        <taxon>Pseudomonadati</taxon>
        <taxon>Pseudomonadota</taxon>
        <taxon>Gammaproteobacteria</taxon>
        <taxon>Candidatus Reidiella</taxon>
    </lineage>
</organism>
<protein>
    <submittedName>
        <fullName evidence="1">Uncharacterized protein</fullName>
    </submittedName>
</protein>
<accession>A0A6N0HRJ6</accession>
<reference evidence="1 2" key="1">
    <citation type="submission" date="2020-05" db="EMBL/GenBank/DDBJ databases">
        <title>Horizontal transmission and recombination maintain forever young bacterial symbiont genomes.</title>
        <authorList>
            <person name="Russell S.L."/>
            <person name="Pepper-Tunick E."/>
            <person name="Svedberg J."/>
            <person name="Byrne A."/>
            <person name="Ruelas Castillo J."/>
            <person name="Vollmers C."/>
            <person name="Beinart R.A."/>
            <person name="Corbett-Detig R."/>
        </authorList>
    </citation>
    <scope>NUCLEOTIDE SEQUENCE [LARGE SCALE GENOMIC DNA]</scope>
    <source>
        <strain evidence="1">Santa_Monica_outfall</strain>
    </source>
</reference>
<dbReference type="Proteomes" id="UP000509658">
    <property type="component" value="Chromosome"/>
</dbReference>
<dbReference type="KEGG" id="rev:HUE57_00365"/>
<gene>
    <name evidence="1" type="ORF">HUE57_00365</name>
</gene>
<name>A0A6N0HRJ6_9GAMM</name>
<keyword evidence="2" id="KW-1185">Reference proteome</keyword>
<dbReference type="AlphaFoldDB" id="A0A6N0HRJ6"/>
<sequence>MAVGVIDIFELIEIDEEQAAAVRVALGVGDMLVKNSLETATIDQAGE</sequence>